<dbReference type="Gene3D" id="3.50.50.60">
    <property type="entry name" value="FAD/NAD(P)-binding domain"/>
    <property type="match status" value="1"/>
</dbReference>
<accession>A0A5C4TEU3</accession>
<reference evidence="6 7" key="1">
    <citation type="submission" date="2019-05" db="EMBL/GenBank/DDBJ databases">
        <title>We sequenced the genome of Paenibacillus hemerocallicola KCTC 33185 for further insight into its adaptation and study the phylogeny of Paenibacillus.</title>
        <authorList>
            <person name="Narsing Rao M.P."/>
        </authorList>
    </citation>
    <scope>NUCLEOTIDE SEQUENCE [LARGE SCALE GENOMIC DNA]</scope>
    <source>
        <strain evidence="6 7">KCTC 33185</strain>
    </source>
</reference>
<dbReference type="RefSeq" id="WP_139600940.1">
    <property type="nucleotide sequence ID" value="NZ_VDCQ01000004.1"/>
</dbReference>
<dbReference type="AlphaFoldDB" id="A0A5C4TEU3"/>
<dbReference type="PANTHER" id="PTHR43498">
    <property type="entry name" value="FERREDOXIN:COB-COM HETERODISULFIDE REDUCTASE SUBUNIT A"/>
    <property type="match status" value="1"/>
</dbReference>
<proteinExistence type="predicted"/>
<dbReference type="InterPro" id="IPR039650">
    <property type="entry name" value="HdrA-like"/>
</dbReference>
<evidence type="ECO:0000256" key="3">
    <source>
        <dbReference type="ARBA" id="ARBA00023002"/>
    </source>
</evidence>
<dbReference type="PANTHER" id="PTHR43498:SF1">
    <property type="entry name" value="COB--COM HETERODISULFIDE REDUCTASE IRON-SULFUR SUBUNIT A"/>
    <property type="match status" value="1"/>
</dbReference>
<organism evidence="6 7">
    <name type="scientific">Paenibacillus hemerocallicola</name>
    <dbReference type="NCBI Taxonomy" id="1172614"/>
    <lineage>
        <taxon>Bacteria</taxon>
        <taxon>Bacillati</taxon>
        <taxon>Bacillota</taxon>
        <taxon>Bacilli</taxon>
        <taxon>Bacillales</taxon>
        <taxon>Paenibacillaceae</taxon>
        <taxon>Paenibacillus</taxon>
    </lineage>
</organism>
<dbReference type="InterPro" id="IPR036188">
    <property type="entry name" value="FAD/NAD-bd_sf"/>
</dbReference>
<evidence type="ECO:0000256" key="5">
    <source>
        <dbReference type="ARBA" id="ARBA00023014"/>
    </source>
</evidence>
<evidence type="ECO:0000256" key="1">
    <source>
        <dbReference type="ARBA" id="ARBA00022485"/>
    </source>
</evidence>
<dbReference type="Proteomes" id="UP000307943">
    <property type="component" value="Unassembled WGS sequence"/>
</dbReference>
<dbReference type="SUPFAM" id="SSF51905">
    <property type="entry name" value="FAD/NAD(P)-binding domain"/>
    <property type="match status" value="1"/>
</dbReference>
<evidence type="ECO:0000313" key="7">
    <source>
        <dbReference type="Proteomes" id="UP000307943"/>
    </source>
</evidence>
<evidence type="ECO:0000313" key="6">
    <source>
        <dbReference type="EMBL" id="TNJ67654.1"/>
    </source>
</evidence>
<sequence>MTAPAVPEQVYWNRTIPLRYEADIAVIGGGMAGVSAAVAAARTGAKVILIERFAVVGGNATTGGVGAFCGETAGQGQVFDSIIADLENFHAVAPYVPYPKSDHRLFNHSILAVVLQEMLLRHNVKLLLHTQFVDVSVSDGGVIKECIICGKSGPEALRAKQFIDCTGEAQVAHMAGFSTLKGREEDQVQLPMSMMFFIRHAEGEDIREEVPEGWFEAIREKTDLPMTSIWPNGPKGNAIKVKIPMFDATDTESMTAAEIRARRRMMEVLDYYQKVEKRKWLLDYCSPQIGIREGRRVVGDYVLALEDLRAGRKFDDAIARGVYYLDAHKPDDDKRTYVLGHRELKVPPYQVPLRSLIAKDARNMMIAGRCMSADQLALSSARVMTTCSMMGQAAGIAAGLSIGMGCSPRDVDPLLVRRTVERNGANLEV</sequence>
<keyword evidence="7" id="KW-1185">Reference proteome</keyword>
<dbReference type="GO" id="GO:0051539">
    <property type="term" value="F:4 iron, 4 sulfur cluster binding"/>
    <property type="evidence" value="ECO:0007669"/>
    <property type="project" value="UniProtKB-KW"/>
</dbReference>
<dbReference type="OrthoDB" id="9777740at2"/>
<keyword evidence="3" id="KW-0560">Oxidoreductase</keyword>
<keyword evidence="4" id="KW-0408">Iron</keyword>
<dbReference type="GO" id="GO:0016491">
    <property type="term" value="F:oxidoreductase activity"/>
    <property type="evidence" value="ECO:0007669"/>
    <property type="project" value="UniProtKB-KW"/>
</dbReference>
<protein>
    <submittedName>
        <fullName evidence="6">FAD-dependent oxidoreductase</fullName>
    </submittedName>
</protein>
<keyword evidence="2" id="KW-0479">Metal-binding</keyword>
<dbReference type="EMBL" id="VDCQ01000004">
    <property type="protein sequence ID" value="TNJ67654.1"/>
    <property type="molecule type" value="Genomic_DNA"/>
</dbReference>
<evidence type="ECO:0000256" key="2">
    <source>
        <dbReference type="ARBA" id="ARBA00022723"/>
    </source>
</evidence>
<gene>
    <name evidence="6" type="ORF">FE784_04530</name>
</gene>
<keyword evidence="5" id="KW-0411">Iron-sulfur</keyword>
<keyword evidence="1" id="KW-0004">4Fe-4S</keyword>
<evidence type="ECO:0000256" key="4">
    <source>
        <dbReference type="ARBA" id="ARBA00023004"/>
    </source>
</evidence>
<comment type="caution">
    <text evidence="6">The sequence shown here is derived from an EMBL/GenBank/DDBJ whole genome shotgun (WGS) entry which is preliminary data.</text>
</comment>
<dbReference type="GO" id="GO:0046872">
    <property type="term" value="F:metal ion binding"/>
    <property type="evidence" value="ECO:0007669"/>
    <property type="project" value="UniProtKB-KW"/>
</dbReference>
<dbReference type="Pfam" id="PF12831">
    <property type="entry name" value="FAD_oxidored"/>
    <property type="match status" value="1"/>
</dbReference>
<name>A0A5C4TEU3_9BACL</name>